<protein>
    <submittedName>
        <fullName evidence="1">Uncharacterized protein</fullName>
    </submittedName>
</protein>
<dbReference type="EMBL" id="JALJOR010000005">
    <property type="protein sequence ID" value="KAK9816971.1"/>
    <property type="molecule type" value="Genomic_DNA"/>
</dbReference>
<evidence type="ECO:0000313" key="2">
    <source>
        <dbReference type="Proteomes" id="UP001489004"/>
    </source>
</evidence>
<evidence type="ECO:0000313" key="1">
    <source>
        <dbReference type="EMBL" id="KAK9816971.1"/>
    </source>
</evidence>
<name>A0AAW1PTK5_9CHLO</name>
<dbReference type="AlphaFoldDB" id="A0AAW1PTK5"/>
<gene>
    <name evidence="1" type="ORF">WJX72_007633</name>
</gene>
<accession>A0AAW1PTK5</accession>
<reference evidence="1 2" key="1">
    <citation type="journal article" date="2024" name="Nat. Commun.">
        <title>Phylogenomics reveals the evolutionary origins of lichenization in chlorophyte algae.</title>
        <authorList>
            <person name="Puginier C."/>
            <person name="Libourel C."/>
            <person name="Otte J."/>
            <person name="Skaloud P."/>
            <person name="Haon M."/>
            <person name="Grisel S."/>
            <person name="Petersen M."/>
            <person name="Berrin J.G."/>
            <person name="Delaux P.M."/>
            <person name="Dal Grande F."/>
            <person name="Keller J."/>
        </authorList>
    </citation>
    <scope>NUCLEOTIDE SEQUENCE [LARGE SCALE GENOMIC DNA]</scope>
    <source>
        <strain evidence="1 2">SAG 2043</strain>
    </source>
</reference>
<keyword evidence="2" id="KW-1185">Reference proteome</keyword>
<comment type="caution">
    <text evidence="1">The sequence shown here is derived from an EMBL/GenBank/DDBJ whole genome shotgun (WGS) entry which is preliminary data.</text>
</comment>
<sequence>MVQPATEVSDVWTSAAHNKIPDDAHEYHLRKALNDAAYNGLAYVPFCSTMPVQQQCSEPKFAWKKK</sequence>
<organism evidence="1 2">
    <name type="scientific">[Myrmecia] bisecta</name>
    <dbReference type="NCBI Taxonomy" id="41462"/>
    <lineage>
        <taxon>Eukaryota</taxon>
        <taxon>Viridiplantae</taxon>
        <taxon>Chlorophyta</taxon>
        <taxon>core chlorophytes</taxon>
        <taxon>Trebouxiophyceae</taxon>
        <taxon>Trebouxiales</taxon>
        <taxon>Trebouxiaceae</taxon>
        <taxon>Myrmecia</taxon>
    </lineage>
</organism>
<dbReference type="Proteomes" id="UP001489004">
    <property type="component" value="Unassembled WGS sequence"/>
</dbReference>
<proteinExistence type="predicted"/>